<keyword evidence="2" id="KW-1185">Reference proteome</keyword>
<dbReference type="GeneID" id="13826872"/>
<dbReference type="EMBL" id="JX195166">
    <property type="protein sequence ID" value="AFQ22160.1"/>
    <property type="molecule type" value="Genomic_DNA"/>
</dbReference>
<dbReference type="InterPro" id="IPR023214">
    <property type="entry name" value="HAD_sf"/>
</dbReference>
<dbReference type="Gene3D" id="3.40.50.1000">
    <property type="entry name" value="HAD superfamily/HAD-like"/>
    <property type="match status" value="1"/>
</dbReference>
<organism evidence="1 2">
    <name type="scientific">Pectobacterium phage My1</name>
    <dbReference type="NCBI Taxonomy" id="1204539"/>
    <lineage>
        <taxon>Viruses</taxon>
        <taxon>Duplodnaviria</taxon>
        <taxon>Heunggongvirae</taxon>
        <taxon>Uroviricota</taxon>
        <taxon>Caudoviricetes</taxon>
        <taxon>Demerecviridae</taxon>
        <taxon>Mccorquodalevirinae</taxon>
        <taxon>Myunavirus</taxon>
        <taxon>Myunavirus My1</taxon>
    </lineage>
</organism>
<proteinExistence type="predicted"/>
<reference evidence="1 2" key="1">
    <citation type="journal article" date="2012" name="J. Virol.">
        <title>Complete Genome Sequence of Pectobacterium carotovorum subsp. carotovorum Bacteriophage My1.</title>
        <authorList>
            <person name="Lee D.H."/>
            <person name="Lee J.H."/>
            <person name="Shin H."/>
            <person name="Ji S."/>
            <person name="Roh E."/>
            <person name="Jung K."/>
            <person name="Ryu S."/>
            <person name="Choi J."/>
            <person name="Heu S."/>
        </authorList>
    </citation>
    <scope>NUCLEOTIDE SEQUENCE [LARGE SCALE GENOMIC DNA]</scope>
</reference>
<evidence type="ECO:0000313" key="1">
    <source>
        <dbReference type="EMBL" id="AFQ22160.1"/>
    </source>
</evidence>
<name>J9QGP7_9CAUD</name>
<dbReference type="RefSeq" id="YP_006906253.1">
    <property type="nucleotide sequence ID" value="NC_018837.1"/>
</dbReference>
<dbReference type="KEGG" id="vg:13826872"/>
<dbReference type="Proteomes" id="UP000006280">
    <property type="component" value="Segment"/>
</dbReference>
<evidence type="ECO:0000313" key="2">
    <source>
        <dbReference type="Proteomes" id="UP000006280"/>
    </source>
</evidence>
<protein>
    <submittedName>
        <fullName evidence="1">Putative deoxynucleoside-5'-monophosphatase</fullName>
    </submittedName>
</protein>
<sequence length="233" mass="26878">MNQVKQLNVWDLDGTVINSFHRVAPCLSPSGDLDLNQYMREACTHDAIMGDTLLPLSEYMLKSLESETTANAIVTARLMTRSDYYYLRKQQLRGRGENRVRLMSRDTLHRYVPHLSEVPRLYHSRDADYKAFYFEQLRKLYPLADITVYDDHKGVLEVARSMGFNAVDATMLNEVLSMGVRTTIEDMADEQLVLDSDYADLAERTALAWHSMTDEERRDYSSPTDYIMQLLAS</sequence>
<accession>J9QGP7</accession>
<dbReference type="OrthoDB" id="16960at10239"/>
<gene>
    <name evidence="1" type="ORF">My1_001</name>
</gene>